<evidence type="ECO:0000313" key="3">
    <source>
        <dbReference type="Proteomes" id="UP000789342"/>
    </source>
</evidence>
<feature type="chain" id="PRO_5040148230" evidence="1">
    <location>
        <begin position="20"/>
        <end position="87"/>
    </location>
</feature>
<accession>A0A9N9HVA2</accession>
<feature type="signal peptide" evidence="1">
    <location>
        <begin position="1"/>
        <end position="19"/>
    </location>
</feature>
<reference evidence="2" key="1">
    <citation type="submission" date="2021-06" db="EMBL/GenBank/DDBJ databases">
        <authorList>
            <person name="Kallberg Y."/>
            <person name="Tangrot J."/>
            <person name="Rosling A."/>
        </authorList>
    </citation>
    <scope>NUCLEOTIDE SEQUENCE</scope>
    <source>
        <strain evidence="2">CL551</strain>
    </source>
</reference>
<name>A0A9N9HVA2_9GLOM</name>
<comment type="caution">
    <text evidence="2">The sequence shown here is derived from an EMBL/GenBank/DDBJ whole genome shotgun (WGS) entry which is preliminary data.</text>
</comment>
<proteinExistence type="predicted"/>
<evidence type="ECO:0000256" key="1">
    <source>
        <dbReference type="SAM" id="SignalP"/>
    </source>
</evidence>
<dbReference type="SUPFAM" id="SSF52058">
    <property type="entry name" value="L domain-like"/>
    <property type="match status" value="1"/>
</dbReference>
<dbReference type="EMBL" id="CAJVPV010018559">
    <property type="protein sequence ID" value="CAG8707634.1"/>
    <property type="molecule type" value="Genomic_DNA"/>
</dbReference>
<evidence type="ECO:0000313" key="2">
    <source>
        <dbReference type="EMBL" id="CAG8707634.1"/>
    </source>
</evidence>
<feature type="non-terminal residue" evidence="2">
    <location>
        <position position="1"/>
    </location>
</feature>
<dbReference type="Gene3D" id="3.80.10.10">
    <property type="entry name" value="Ribonuclease Inhibitor"/>
    <property type="match status" value="1"/>
</dbReference>
<dbReference type="Proteomes" id="UP000789342">
    <property type="component" value="Unassembled WGS sequence"/>
</dbReference>
<dbReference type="AlphaFoldDB" id="A0A9N9HVA2"/>
<keyword evidence="1" id="KW-0732">Signal</keyword>
<protein>
    <submittedName>
        <fullName evidence="2">17193_t:CDS:1</fullName>
    </submittedName>
</protein>
<dbReference type="Pfam" id="PF13855">
    <property type="entry name" value="LRR_8"/>
    <property type="match status" value="1"/>
</dbReference>
<dbReference type="OrthoDB" id="660555at2759"/>
<gene>
    <name evidence="2" type="ORF">AMORRO_LOCUS12513</name>
</gene>
<sequence>KLPFPKLTTLLVTSNLLTAITPSTFENMEVVDISNNNIGHLPPELGRITTIKTLLVEGNSFRVPRYTIVQAGTTAIMEYLRGKIPTS</sequence>
<dbReference type="InterPro" id="IPR032675">
    <property type="entry name" value="LRR_dom_sf"/>
</dbReference>
<keyword evidence="3" id="KW-1185">Reference proteome</keyword>
<organism evidence="2 3">
    <name type="scientific">Acaulospora morrowiae</name>
    <dbReference type="NCBI Taxonomy" id="94023"/>
    <lineage>
        <taxon>Eukaryota</taxon>
        <taxon>Fungi</taxon>
        <taxon>Fungi incertae sedis</taxon>
        <taxon>Mucoromycota</taxon>
        <taxon>Glomeromycotina</taxon>
        <taxon>Glomeromycetes</taxon>
        <taxon>Diversisporales</taxon>
        <taxon>Acaulosporaceae</taxon>
        <taxon>Acaulospora</taxon>
    </lineage>
</organism>
<dbReference type="InterPro" id="IPR001611">
    <property type="entry name" value="Leu-rich_rpt"/>
</dbReference>